<organism evidence="13 14">
    <name type="scientific">Campylobacter pinnipediorum subsp. caledonicus</name>
    <dbReference type="NCBI Taxonomy" id="1874362"/>
    <lineage>
        <taxon>Bacteria</taxon>
        <taxon>Pseudomonadati</taxon>
        <taxon>Campylobacterota</taxon>
        <taxon>Epsilonproteobacteria</taxon>
        <taxon>Campylobacterales</taxon>
        <taxon>Campylobacteraceae</taxon>
        <taxon>Campylobacter</taxon>
    </lineage>
</organism>
<keyword evidence="8" id="KW-0067">ATP-binding</keyword>
<evidence type="ECO:0000256" key="5">
    <source>
        <dbReference type="ARBA" id="ARBA00022679"/>
    </source>
</evidence>
<dbReference type="PANTHER" id="PTHR43071">
    <property type="entry name" value="2-AMINO-4-HYDROXY-6-HYDROXYMETHYLDIHYDROPTERIDINE PYROPHOSPHOKINASE"/>
    <property type="match status" value="1"/>
</dbReference>
<evidence type="ECO:0000256" key="1">
    <source>
        <dbReference type="ARBA" id="ARBA00005051"/>
    </source>
</evidence>
<evidence type="ECO:0000256" key="10">
    <source>
        <dbReference type="ARBA" id="ARBA00029409"/>
    </source>
</evidence>
<gene>
    <name evidence="13" type="primary">folK</name>
    <name evidence="13" type="ORF">CPIN18021_1189</name>
</gene>
<dbReference type="GO" id="GO:0003848">
    <property type="term" value="F:2-amino-4-hydroxy-6-hydroxymethyldihydropteridine diphosphokinase activity"/>
    <property type="evidence" value="ECO:0007669"/>
    <property type="project" value="UniProtKB-EC"/>
</dbReference>
<evidence type="ECO:0000313" key="13">
    <source>
        <dbReference type="EMBL" id="AQW87987.1"/>
    </source>
</evidence>
<dbReference type="GO" id="GO:0046656">
    <property type="term" value="P:folic acid biosynthetic process"/>
    <property type="evidence" value="ECO:0007669"/>
    <property type="project" value="UniProtKB-KW"/>
</dbReference>
<dbReference type="SUPFAM" id="SSF55083">
    <property type="entry name" value="6-hydroxymethyl-7,8-dihydropterin pyrophosphokinase, HPPK"/>
    <property type="match status" value="1"/>
</dbReference>
<dbReference type="Proteomes" id="UP000190868">
    <property type="component" value="Chromosome"/>
</dbReference>
<dbReference type="EMBL" id="CP017258">
    <property type="protein sequence ID" value="AQW87987.1"/>
    <property type="molecule type" value="Genomic_DNA"/>
</dbReference>
<dbReference type="CDD" id="cd00483">
    <property type="entry name" value="HPPK"/>
    <property type="match status" value="1"/>
</dbReference>
<sequence>MMADGARSITSSSFFPKYFGFKNNFKFNTLIGVGGNIGNTKKIFDRFIRALKEDKRFHIVETSPILINKAFGYIYQNDFSNAVINLQTSVSPYNLLKIMQNYEKIFRRTRSFKNAPRTLDLDILYFSQKVRKTEKLTIPHIGANQRLSVIIPLGLMKA</sequence>
<proteinExistence type="inferred from homology"/>
<comment type="function">
    <text evidence="10">Catalyzes the transfer of pyrophosphate from adenosine triphosphate (ATP) to 6-hydroxymethyl-7,8-dihydropterin, an enzymatic step in folate biosynthesis pathway.</text>
</comment>
<evidence type="ECO:0000256" key="11">
    <source>
        <dbReference type="ARBA" id="ARBA00029766"/>
    </source>
</evidence>
<accession>A0A1S6U964</accession>
<name>A0A1S6U964_9BACT</name>
<dbReference type="GeneID" id="56566780"/>
<keyword evidence="14" id="KW-1185">Reference proteome</keyword>
<dbReference type="GO" id="GO:0016301">
    <property type="term" value="F:kinase activity"/>
    <property type="evidence" value="ECO:0007669"/>
    <property type="project" value="UniProtKB-KW"/>
</dbReference>
<dbReference type="Pfam" id="PF01288">
    <property type="entry name" value="HPPK"/>
    <property type="match status" value="1"/>
</dbReference>
<dbReference type="GO" id="GO:0005524">
    <property type="term" value="F:ATP binding"/>
    <property type="evidence" value="ECO:0007669"/>
    <property type="project" value="UniProtKB-KW"/>
</dbReference>
<dbReference type="AlphaFoldDB" id="A0A1S6U964"/>
<reference evidence="14" key="1">
    <citation type="submission" date="2016-09" db="EMBL/GenBank/DDBJ databases">
        <title>Comparative genomics of the Campylobacter concisus group.</title>
        <authorList>
            <person name="Miller W.G."/>
            <person name="Yee E."/>
            <person name="Chapman M.H."/>
            <person name="Huynh S."/>
            <person name="Bono J.L."/>
            <person name="On S.L.W."/>
            <person name="StLeger J."/>
            <person name="Foster G."/>
            <person name="Parker C.T."/>
        </authorList>
    </citation>
    <scope>NUCLEOTIDE SEQUENCE [LARGE SCALE GENOMIC DNA]</scope>
    <source>
        <strain evidence="14">RM18021</strain>
    </source>
</reference>
<evidence type="ECO:0000256" key="9">
    <source>
        <dbReference type="ARBA" id="ARBA00022909"/>
    </source>
</evidence>
<evidence type="ECO:0000256" key="3">
    <source>
        <dbReference type="ARBA" id="ARBA00013253"/>
    </source>
</evidence>
<evidence type="ECO:0000256" key="12">
    <source>
        <dbReference type="ARBA" id="ARBA00033413"/>
    </source>
</evidence>
<keyword evidence="9" id="KW-0289">Folate biosynthesis</keyword>
<keyword evidence="7 13" id="KW-0418">Kinase</keyword>
<dbReference type="GO" id="GO:0046654">
    <property type="term" value="P:tetrahydrofolate biosynthetic process"/>
    <property type="evidence" value="ECO:0007669"/>
    <property type="project" value="UniProtKB-UniPathway"/>
</dbReference>
<evidence type="ECO:0000256" key="8">
    <source>
        <dbReference type="ARBA" id="ARBA00022840"/>
    </source>
</evidence>
<keyword evidence="5 13" id="KW-0808">Transferase</keyword>
<protein>
    <recommendedName>
        <fullName evidence="4">2-amino-4-hydroxy-6-hydroxymethyldihydropteridine pyrophosphokinase</fullName>
        <ecNumber evidence="3">2.7.6.3</ecNumber>
    </recommendedName>
    <alternativeName>
        <fullName evidence="11">6-hydroxymethyl-7,8-dihydropterin pyrophosphokinase</fullName>
    </alternativeName>
    <alternativeName>
        <fullName evidence="12">7,8-dihydro-6-hydroxymethylpterin-pyrophosphokinase</fullName>
    </alternativeName>
</protein>
<evidence type="ECO:0000256" key="7">
    <source>
        <dbReference type="ARBA" id="ARBA00022777"/>
    </source>
</evidence>
<dbReference type="PANTHER" id="PTHR43071:SF1">
    <property type="entry name" value="2-AMINO-4-HYDROXY-6-HYDROXYMETHYLDIHYDROPTERIDINE PYROPHOSPHOKINASE"/>
    <property type="match status" value="1"/>
</dbReference>
<evidence type="ECO:0000256" key="4">
    <source>
        <dbReference type="ARBA" id="ARBA00016218"/>
    </source>
</evidence>
<evidence type="ECO:0000313" key="14">
    <source>
        <dbReference type="Proteomes" id="UP000190868"/>
    </source>
</evidence>
<evidence type="ECO:0000256" key="2">
    <source>
        <dbReference type="ARBA" id="ARBA00005810"/>
    </source>
</evidence>
<dbReference type="InterPro" id="IPR000550">
    <property type="entry name" value="Hppk"/>
</dbReference>
<dbReference type="UniPathway" id="UPA00077">
    <property type="reaction ID" value="UER00155"/>
</dbReference>
<comment type="pathway">
    <text evidence="1">Cofactor biosynthesis; tetrahydrofolate biosynthesis; 2-amino-4-hydroxy-6-hydroxymethyl-7,8-dihydropteridine diphosphate from 7,8-dihydroneopterin triphosphate: step 4/4.</text>
</comment>
<dbReference type="NCBIfam" id="TIGR01498">
    <property type="entry name" value="folK"/>
    <property type="match status" value="1"/>
</dbReference>
<dbReference type="PROSITE" id="PS00794">
    <property type="entry name" value="HPPK"/>
    <property type="match status" value="1"/>
</dbReference>
<dbReference type="EC" id="2.7.6.3" evidence="3"/>
<dbReference type="Gene3D" id="3.30.70.560">
    <property type="entry name" value="7,8-Dihydro-6-hydroxymethylpterin-pyrophosphokinase HPPK"/>
    <property type="match status" value="1"/>
</dbReference>
<comment type="similarity">
    <text evidence="2">Belongs to the HPPK family.</text>
</comment>
<evidence type="ECO:0000256" key="6">
    <source>
        <dbReference type="ARBA" id="ARBA00022741"/>
    </source>
</evidence>
<dbReference type="RefSeq" id="WP_078423542.1">
    <property type="nucleotide sequence ID" value="NZ_CP017018.1"/>
</dbReference>
<dbReference type="KEGG" id="cpin:CPIN18020_1140"/>
<keyword evidence="6" id="KW-0547">Nucleotide-binding</keyword>
<dbReference type="InterPro" id="IPR035907">
    <property type="entry name" value="Hppk_sf"/>
</dbReference>